<evidence type="ECO:0000259" key="13">
    <source>
        <dbReference type="Pfam" id="PF21222"/>
    </source>
</evidence>
<evidence type="ECO:0000259" key="12">
    <source>
        <dbReference type="Pfam" id="PF01299"/>
    </source>
</evidence>
<keyword evidence="8" id="KW-0458">Lysosome</keyword>
<feature type="compositionally biased region" description="Low complexity" evidence="9">
    <location>
        <begin position="53"/>
        <end position="103"/>
    </location>
</feature>
<dbReference type="GO" id="GO:0031902">
    <property type="term" value="C:late endosome membrane"/>
    <property type="evidence" value="ECO:0007669"/>
    <property type="project" value="TreeGrafter"/>
</dbReference>
<dbReference type="PANTHER" id="PTHR11506">
    <property type="entry name" value="LYSOSOME-ASSOCIATED MEMBRANE GLYCOPROTEIN"/>
    <property type="match status" value="1"/>
</dbReference>
<name>A0A8C9W335_SCLFO</name>
<dbReference type="Pfam" id="PF21222">
    <property type="entry name" value="Lamp2_2nd"/>
    <property type="match status" value="1"/>
</dbReference>
<evidence type="ECO:0000313" key="15">
    <source>
        <dbReference type="Proteomes" id="UP000694397"/>
    </source>
</evidence>
<evidence type="ECO:0000256" key="11">
    <source>
        <dbReference type="SAM" id="SignalP"/>
    </source>
</evidence>
<evidence type="ECO:0000256" key="3">
    <source>
        <dbReference type="ARBA" id="ARBA00022729"/>
    </source>
</evidence>
<dbReference type="AlphaFoldDB" id="A0A8C9W335"/>
<dbReference type="PANTHER" id="PTHR11506:SF2">
    <property type="entry name" value="MACROSIALIN"/>
    <property type="match status" value="1"/>
</dbReference>
<keyword evidence="3 11" id="KW-0732">Signal</keyword>
<dbReference type="PROSITE" id="PS51407">
    <property type="entry name" value="LAMP_3"/>
    <property type="match status" value="1"/>
</dbReference>
<keyword evidence="6 8" id="KW-0472">Membrane</keyword>
<evidence type="ECO:0000256" key="2">
    <source>
        <dbReference type="ARBA" id="ARBA00022692"/>
    </source>
</evidence>
<proteinExistence type="inferred from homology"/>
<keyword evidence="4" id="KW-0967">Endosome</keyword>
<feature type="domain" description="Lysosome-associated membrane glycoprotein 2-like luminal" evidence="12">
    <location>
        <begin position="132"/>
        <end position="276"/>
    </location>
</feature>
<evidence type="ECO:0000256" key="4">
    <source>
        <dbReference type="ARBA" id="ARBA00022753"/>
    </source>
</evidence>
<dbReference type="OrthoDB" id="9428839at2759"/>
<dbReference type="InterPro" id="IPR048528">
    <property type="entry name" value="Lamp2-like_luminal"/>
</dbReference>
<dbReference type="Ensembl" id="ENSSFOT00015080512.1">
    <property type="protein sequence ID" value="ENSSFOP00015069330.1"/>
    <property type="gene ID" value="ENSSFOG00015031732.1"/>
</dbReference>
<reference evidence="14 15" key="1">
    <citation type="submission" date="2019-04" db="EMBL/GenBank/DDBJ databases">
        <authorList>
            <consortium name="Wellcome Sanger Institute Data Sharing"/>
        </authorList>
    </citation>
    <scope>NUCLEOTIDE SEQUENCE [LARGE SCALE GENOMIC DNA]</scope>
</reference>
<reference evidence="14" key="3">
    <citation type="submission" date="2025-09" db="UniProtKB">
        <authorList>
            <consortium name="Ensembl"/>
        </authorList>
    </citation>
    <scope>IDENTIFICATION</scope>
</reference>
<feature type="compositionally biased region" description="Polar residues" evidence="9">
    <location>
        <begin position="36"/>
        <end position="52"/>
    </location>
</feature>
<comment type="similarity">
    <text evidence="8">Belongs to the LAMP family.</text>
</comment>
<evidence type="ECO:0000256" key="1">
    <source>
        <dbReference type="ARBA" id="ARBA00004530"/>
    </source>
</evidence>
<keyword evidence="15" id="KW-1185">Reference proteome</keyword>
<dbReference type="Pfam" id="PF01299">
    <property type="entry name" value="Lamp2-like_luminal"/>
    <property type="match status" value="1"/>
</dbReference>
<dbReference type="GeneID" id="108922874"/>
<feature type="transmembrane region" description="Helical" evidence="10">
    <location>
        <begin position="296"/>
        <end position="317"/>
    </location>
</feature>
<dbReference type="Gene3D" id="2.40.160.110">
    <property type="match status" value="1"/>
</dbReference>
<sequence>MNTALLLLLLPCALALAQDGRRHHKPSASLSPPGEFNSSTQSTTVTNPTSKQHSTSPIKPTTPKTTKSPTHSPTPAKTTKSPTHSPTPAKTTKSPTHSPTPAKTTHHTTAHPTMQPKTTSPPPKPTPSTTLEVGNYNVKNASGVLCVLSQMAVQIRQSGSSPNETGTFIIQPNKTETKGSCDDSKANFTLVFLEGSLTFLFQKNATANSVYVNFVSFDVNYPIIASGPTQHSAVNNSLNLFGVAVGRSYSCTNVSVYMGQGFHLDVTHVRMQAFNFTNGKFGEVLTCPLDQTNYNVAIAVGIVLLVLIIIVVLAYFIGKRKKMDGYQSL</sequence>
<keyword evidence="7" id="KW-0325">Glycoprotein</keyword>
<dbReference type="GO" id="GO:0005886">
    <property type="term" value="C:plasma membrane"/>
    <property type="evidence" value="ECO:0007669"/>
    <property type="project" value="TreeGrafter"/>
</dbReference>
<feature type="chain" id="PRO_5034506667" evidence="11">
    <location>
        <begin position="18"/>
        <end position="329"/>
    </location>
</feature>
<keyword evidence="5 10" id="KW-1133">Transmembrane helix</keyword>
<evidence type="ECO:0000256" key="5">
    <source>
        <dbReference type="ARBA" id="ARBA00022989"/>
    </source>
</evidence>
<dbReference type="GO" id="GO:0072594">
    <property type="term" value="P:establishment of protein localization to organelle"/>
    <property type="evidence" value="ECO:0007669"/>
    <property type="project" value="TreeGrafter"/>
</dbReference>
<feature type="domain" description="Lysosome-associated membrane glycoprotein 2-like transmembrane" evidence="13">
    <location>
        <begin position="298"/>
        <end position="327"/>
    </location>
</feature>
<reference evidence="14" key="2">
    <citation type="submission" date="2025-08" db="UniProtKB">
        <authorList>
            <consortium name="Ensembl"/>
        </authorList>
    </citation>
    <scope>IDENTIFICATION</scope>
</reference>
<dbReference type="KEGG" id="sfm:108922874"/>
<evidence type="ECO:0000256" key="8">
    <source>
        <dbReference type="PROSITE-ProRule" id="PRU00740"/>
    </source>
</evidence>
<accession>A0A8C9W335</accession>
<dbReference type="RefSeq" id="XP_018588798.2">
    <property type="nucleotide sequence ID" value="XM_018733282.2"/>
</dbReference>
<dbReference type="Proteomes" id="UP000694397">
    <property type="component" value="Chromosome 13"/>
</dbReference>
<dbReference type="GeneTree" id="ENSGT00940000169954"/>
<protein>
    <submittedName>
        <fullName evidence="14">Macrosialin-like</fullName>
    </submittedName>
</protein>
<dbReference type="InterPro" id="IPR002000">
    <property type="entry name" value="Lysosome-assoc_membr_glycop"/>
</dbReference>
<evidence type="ECO:0000256" key="7">
    <source>
        <dbReference type="ARBA" id="ARBA00023180"/>
    </source>
</evidence>
<feature type="region of interest" description="Disordered" evidence="9">
    <location>
        <begin position="23"/>
        <end position="134"/>
    </location>
</feature>
<evidence type="ECO:0000256" key="6">
    <source>
        <dbReference type="ARBA" id="ARBA00023136"/>
    </source>
</evidence>
<dbReference type="GO" id="GO:0005765">
    <property type="term" value="C:lysosomal membrane"/>
    <property type="evidence" value="ECO:0007669"/>
    <property type="project" value="UniProtKB-SubCell"/>
</dbReference>
<comment type="caution">
    <text evidence="8">Lacks conserved residue(s) required for the propagation of feature annotation.</text>
</comment>
<evidence type="ECO:0000256" key="9">
    <source>
        <dbReference type="SAM" id="MobiDB-lite"/>
    </source>
</evidence>
<evidence type="ECO:0000313" key="14">
    <source>
        <dbReference type="Ensembl" id="ENSSFOP00015069330.1"/>
    </source>
</evidence>
<keyword evidence="2 8" id="KW-0812">Transmembrane</keyword>
<dbReference type="PRINTS" id="PR00336">
    <property type="entry name" value="LYSASSOCTDMP"/>
</dbReference>
<dbReference type="InterPro" id="IPR048524">
    <property type="entry name" value="Lamp2-like_TM"/>
</dbReference>
<organism evidence="14 15">
    <name type="scientific">Scleropages formosus</name>
    <name type="common">Asian bonytongue</name>
    <name type="synonym">Osteoglossum formosum</name>
    <dbReference type="NCBI Taxonomy" id="113540"/>
    <lineage>
        <taxon>Eukaryota</taxon>
        <taxon>Metazoa</taxon>
        <taxon>Chordata</taxon>
        <taxon>Craniata</taxon>
        <taxon>Vertebrata</taxon>
        <taxon>Euteleostomi</taxon>
        <taxon>Actinopterygii</taxon>
        <taxon>Neopterygii</taxon>
        <taxon>Teleostei</taxon>
        <taxon>Osteoglossocephala</taxon>
        <taxon>Osteoglossomorpha</taxon>
        <taxon>Osteoglossiformes</taxon>
        <taxon>Osteoglossidae</taxon>
        <taxon>Scleropages</taxon>
    </lineage>
</organism>
<comment type="subcellular location">
    <subcellularLocation>
        <location evidence="1">Endosome membrane</location>
        <topology evidence="1">Single-pass type I membrane protein</topology>
    </subcellularLocation>
    <subcellularLocation>
        <location evidence="8">Lysosome membrane</location>
        <topology evidence="8">Single-pass type I membrane protein</topology>
    </subcellularLocation>
</comment>
<feature type="signal peptide" evidence="11">
    <location>
        <begin position="1"/>
        <end position="17"/>
    </location>
</feature>
<gene>
    <name evidence="14" type="primary">LOC108922874</name>
</gene>
<evidence type="ECO:0000256" key="10">
    <source>
        <dbReference type="SAM" id="Phobius"/>
    </source>
</evidence>